<name>A0ABV1A2F9_9TELE</name>
<dbReference type="Proteomes" id="UP001469553">
    <property type="component" value="Unassembled WGS sequence"/>
</dbReference>
<sequence>MPAILLICLVGDACVKNLMVFYCMSYRVFASSRPPSSNISQFLSFIITHSSYHDPSQSNFRASIYILLPLSLAHFICQAYERHVGFITLITKCQSLPLNPYSHR</sequence>
<evidence type="ECO:0008006" key="3">
    <source>
        <dbReference type="Google" id="ProtNLM"/>
    </source>
</evidence>
<protein>
    <recommendedName>
        <fullName evidence="3">Secreted protein</fullName>
    </recommendedName>
</protein>
<proteinExistence type="predicted"/>
<keyword evidence="2" id="KW-1185">Reference proteome</keyword>
<reference evidence="1 2" key="1">
    <citation type="submission" date="2021-06" db="EMBL/GenBank/DDBJ databases">
        <authorList>
            <person name="Palmer J.M."/>
        </authorList>
    </citation>
    <scope>NUCLEOTIDE SEQUENCE [LARGE SCALE GENOMIC DNA]</scope>
    <source>
        <strain evidence="1 2">AS_MEX2019</strain>
        <tissue evidence="1">Muscle</tissue>
    </source>
</reference>
<evidence type="ECO:0000313" key="2">
    <source>
        <dbReference type="Proteomes" id="UP001469553"/>
    </source>
</evidence>
<comment type="caution">
    <text evidence="1">The sequence shown here is derived from an EMBL/GenBank/DDBJ whole genome shotgun (WGS) entry which is preliminary data.</text>
</comment>
<evidence type="ECO:0000313" key="1">
    <source>
        <dbReference type="EMBL" id="MEQ2312172.1"/>
    </source>
</evidence>
<organism evidence="1 2">
    <name type="scientific">Ameca splendens</name>
    <dbReference type="NCBI Taxonomy" id="208324"/>
    <lineage>
        <taxon>Eukaryota</taxon>
        <taxon>Metazoa</taxon>
        <taxon>Chordata</taxon>
        <taxon>Craniata</taxon>
        <taxon>Vertebrata</taxon>
        <taxon>Euteleostomi</taxon>
        <taxon>Actinopterygii</taxon>
        <taxon>Neopterygii</taxon>
        <taxon>Teleostei</taxon>
        <taxon>Neoteleostei</taxon>
        <taxon>Acanthomorphata</taxon>
        <taxon>Ovalentaria</taxon>
        <taxon>Atherinomorphae</taxon>
        <taxon>Cyprinodontiformes</taxon>
        <taxon>Goodeidae</taxon>
        <taxon>Ameca</taxon>
    </lineage>
</organism>
<dbReference type="EMBL" id="JAHRIP010078295">
    <property type="protein sequence ID" value="MEQ2312172.1"/>
    <property type="molecule type" value="Genomic_DNA"/>
</dbReference>
<accession>A0ABV1A2F9</accession>
<gene>
    <name evidence="1" type="ORF">AMECASPLE_028117</name>
</gene>